<dbReference type="PANTHER" id="PTHR33692">
    <property type="entry name" value="RIBOSOME MATURATION FACTOR RIMM"/>
    <property type="match status" value="1"/>
</dbReference>
<evidence type="ECO:0000256" key="4">
    <source>
        <dbReference type="ARBA" id="ARBA00023186"/>
    </source>
</evidence>
<dbReference type="InterPro" id="IPR011961">
    <property type="entry name" value="RimM"/>
</dbReference>
<accession>A0A7D4T185</accession>
<dbReference type="InterPro" id="IPR002676">
    <property type="entry name" value="RimM_N"/>
</dbReference>
<comment type="subunit">
    <text evidence="5">Binds ribosomal protein uS19.</text>
</comment>
<comment type="similarity">
    <text evidence="5">Belongs to the RimM family.</text>
</comment>
<dbReference type="InterPro" id="IPR011033">
    <property type="entry name" value="PRC_barrel-like_sf"/>
</dbReference>
<feature type="domain" description="Ribosome maturation factor RimM PRC barrel" evidence="7">
    <location>
        <begin position="104"/>
        <end position="168"/>
    </location>
</feature>
<gene>
    <name evidence="5 8" type="primary">rimM</name>
    <name evidence="8" type="ORF">HQN79_09145</name>
</gene>
<evidence type="ECO:0000256" key="3">
    <source>
        <dbReference type="ARBA" id="ARBA00022552"/>
    </source>
</evidence>
<reference evidence="8 9" key="1">
    <citation type="submission" date="2020-05" db="EMBL/GenBank/DDBJ databases">
        <title>Thiomicrorhabdus sediminis sp.nov. and Thiomicrorhabdus xiamenensis sp.nov., novel sulfur-oxidizing bacteria isolated from coastal sediment.</title>
        <authorList>
            <person name="Liu X."/>
        </authorList>
    </citation>
    <scope>NUCLEOTIDE SEQUENCE [LARGE SCALE GENOMIC DNA]</scope>
    <source>
        <strain evidence="8 9">G2</strain>
    </source>
</reference>
<dbReference type="GO" id="GO:0042274">
    <property type="term" value="P:ribosomal small subunit biogenesis"/>
    <property type="evidence" value="ECO:0007669"/>
    <property type="project" value="UniProtKB-UniRule"/>
</dbReference>
<dbReference type="Gene3D" id="2.30.30.240">
    <property type="entry name" value="PRC-barrel domain"/>
    <property type="match status" value="1"/>
</dbReference>
<dbReference type="Proteomes" id="UP000504724">
    <property type="component" value="Chromosome"/>
</dbReference>
<comment type="subcellular location">
    <subcellularLocation>
        <location evidence="5">Cytoplasm</location>
    </subcellularLocation>
</comment>
<dbReference type="GO" id="GO:0005840">
    <property type="term" value="C:ribosome"/>
    <property type="evidence" value="ECO:0007669"/>
    <property type="project" value="InterPro"/>
</dbReference>
<evidence type="ECO:0000256" key="5">
    <source>
        <dbReference type="HAMAP-Rule" id="MF_00014"/>
    </source>
</evidence>
<proteinExistence type="inferred from homology"/>
<evidence type="ECO:0000256" key="1">
    <source>
        <dbReference type="ARBA" id="ARBA00022490"/>
    </source>
</evidence>
<evidence type="ECO:0000259" key="6">
    <source>
        <dbReference type="Pfam" id="PF01782"/>
    </source>
</evidence>
<keyword evidence="9" id="KW-1185">Reference proteome</keyword>
<dbReference type="Pfam" id="PF24986">
    <property type="entry name" value="PRC_RimM"/>
    <property type="match status" value="1"/>
</dbReference>
<dbReference type="Gene3D" id="2.40.30.60">
    <property type="entry name" value="RimM"/>
    <property type="match status" value="1"/>
</dbReference>
<name>A0A7D4T185_9GAMM</name>
<sequence length="173" mass="19728">MAELPENLLPVGQINGVFGVHGWVKIFSDTEPRENIFSYSPWWIKHKGEWLEVKVEDFKGQQGGKALVAKLDLIGDRDLAREYMGCEIAIDRAQLKQGENEFYWIDLIGCQVENLQGVNLGEVADLIETGAHDVLRVKGETEELIPFVMDEFIIEIDVQGKRIKVDWQAEENE</sequence>
<dbReference type="GO" id="GO:0006364">
    <property type="term" value="P:rRNA processing"/>
    <property type="evidence" value="ECO:0007669"/>
    <property type="project" value="UniProtKB-UniRule"/>
</dbReference>
<keyword evidence="4 5" id="KW-0143">Chaperone</keyword>
<protein>
    <recommendedName>
        <fullName evidence="5">Ribosome maturation factor RimM</fullName>
    </recommendedName>
</protein>
<comment type="domain">
    <text evidence="5">The PRC barrel domain binds ribosomal protein uS19.</text>
</comment>
<evidence type="ECO:0000256" key="2">
    <source>
        <dbReference type="ARBA" id="ARBA00022517"/>
    </source>
</evidence>
<dbReference type="SUPFAM" id="SSF50346">
    <property type="entry name" value="PRC-barrel domain"/>
    <property type="match status" value="1"/>
</dbReference>
<dbReference type="GO" id="GO:0005737">
    <property type="term" value="C:cytoplasm"/>
    <property type="evidence" value="ECO:0007669"/>
    <property type="project" value="UniProtKB-SubCell"/>
</dbReference>
<organism evidence="8 9">
    <name type="scientific">Thiomicrorhabdus xiamenensis</name>
    <dbReference type="NCBI Taxonomy" id="2739063"/>
    <lineage>
        <taxon>Bacteria</taxon>
        <taxon>Pseudomonadati</taxon>
        <taxon>Pseudomonadota</taxon>
        <taxon>Gammaproteobacteria</taxon>
        <taxon>Thiotrichales</taxon>
        <taxon>Piscirickettsiaceae</taxon>
        <taxon>Thiomicrorhabdus</taxon>
    </lineage>
</organism>
<evidence type="ECO:0000313" key="9">
    <source>
        <dbReference type="Proteomes" id="UP000504724"/>
    </source>
</evidence>
<dbReference type="PANTHER" id="PTHR33692:SF1">
    <property type="entry name" value="RIBOSOME MATURATION FACTOR RIMM"/>
    <property type="match status" value="1"/>
</dbReference>
<dbReference type="InterPro" id="IPR056792">
    <property type="entry name" value="PRC_RimM"/>
</dbReference>
<keyword evidence="3 5" id="KW-0698">rRNA processing</keyword>
<dbReference type="EMBL" id="CP054020">
    <property type="protein sequence ID" value="QKI89722.1"/>
    <property type="molecule type" value="Genomic_DNA"/>
</dbReference>
<keyword evidence="1 5" id="KW-0963">Cytoplasm</keyword>
<dbReference type="NCBIfam" id="TIGR02273">
    <property type="entry name" value="16S_RimM"/>
    <property type="match status" value="1"/>
</dbReference>
<dbReference type="InterPro" id="IPR009000">
    <property type="entry name" value="Transl_B-barrel_sf"/>
</dbReference>
<evidence type="ECO:0000259" key="7">
    <source>
        <dbReference type="Pfam" id="PF24986"/>
    </source>
</evidence>
<feature type="domain" description="RimM N-terminal" evidence="6">
    <location>
        <begin position="11"/>
        <end position="94"/>
    </location>
</feature>
<keyword evidence="2 5" id="KW-0690">Ribosome biogenesis</keyword>
<dbReference type="RefSeq" id="WP_173285798.1">
    <property type="nucleotide sequence ID" value="NZ_CP054020.1"/>
</dbReference>
<dbReference type="Pfam" id="PF01782">
    <property type="entry name" value="RimM"/>
    <property type="match status" value="1"/>
</dbReference>
<evidence type="ECO:0000313" key="8">
    <source>
        <dbReference type="EMBL" id="QKI89722.1"/>
    </source>
</evidence>
<dbReference type="KEGG" id="txa:HQN79_09145"/>
<comment type="function">
    <text evidence="5">An accessory protein needed during the final step in the assembly of 30S ribosomal subunit, possibly for assembly of the head region. Essential for efficient processing of 16S rRNA. May be needed both before and after RbfA during the maturation of 16S rRNA. It has affinity for free ribosomal 30S subunits but not for 70S ribosomes.</text>
</comment>
<dbReference type="InterPro" id="IPR036976">
    <property type="entry name" value="RimM_N_sf"/>
</dbReference>
<dbReference type="HAMAP" id="MF_00014">
    <property type="entry name" value="Ribosome_mat_RimM"/>
    <property type="match status" value="1"/>
</dbReference>
<dbReference type="AlphaFoldDB" id="A0A7D4T185"/>
<dbReference type="GO" id="GO:0043022">
    <property type="term" value="F:ribosome binding"/>
    <property type="evidence" value="ECO:0007669"/>
    <property type="project" value="InterPro"/>
</dbReference>
<dbReference type="SUPFAM" id="SSF50447">
    <property type="entry name" value="Translation proteins"/>
    <property type="match status" value="1"/>
</dbReference>